<evidence type="ECO:0000256" key="12">
    <source>
        <dbReference type="ARBA" id="ARBA00023002"/>
    </source>
</evidence>
<feature type="domain" description="FAD-binding PCMH-type" evidence="17">
    <location>
        <begin position="33"/>
        <end position="198"/>
    </location>
</feature>
<comment type="similarity">
    <text evidence="16">Belongs to the MurB family.</text>
</comment>
<dbReference type="PANTHER" id="PTHR21071:SF4">
    <property type="entry name" value="UDP-N-ACETYLENOLPYRUVOYLGLUCOSAMINE REDUCTASE"/>
    <property type="match status" value="1"/>
</dbReference>
<keyword evidence="8 16" id="KW-0274">FAD</keyword>
<keyword evidence="13 16" id="KW-0131">Cell cycle</keyword>
<dbReference type="InterPro" id="IPR016169">
    <property type="entry name" value="FAD-bd_PCMH_sub2"/>
</dbReference>
<comment type="catalytic activity">
    <reaction evidence="15 16">
        <text>UDP-N-acetyl-alpha-D-muramate + NADP(+) = UDP-N-acetyl-3-O-(1-carboxyvinyl)-alpha-D-glucosamine + NADPH + H(+)</text>
        <dbReference type="Rhea" id="RHEA:12248"/>
        <dbReference type="ChEBI" id="CHEBI:15378"/>
        <dbReference type="ChEBI" id="CHEBI:57783"/>
        <dbReference type="ChEBI" id="CHEBI:58349"/>
        <dbReference type="ChEBI" id="CHEBI:68483"/>
        <dbReference type="ChEBI" id="CHEBI:70757"/>
        <dbReference type="EC" id="1.3.1.98"/>
    </reaction>
</comment>
<dbReference type="AlphaFoldDB" id="A0A4Q0I7Z9"/>
<feature type="active site" evidence="16">
    <location>
        <position position="297"/>
    </location>
</feature>
<evidence type="ECO:0000256" key="1">
    <source>
        <dbReference type="ARBA" id="ARBA00001974"/>
    </source>
</evidence>
<comment type="pathway">
    <text evidence="4 16">Cell wall biogenesis; peptidoglycan biosynthesis.</text>
</comment>
<dbReference type="SUPFAM" id="SSF56194">
    <property type="entry name" value="Uridine diphospho-N-Acetylenolpyruvylglucosamine reductase, MurB, C-terminal domain"/>
    <property type="match status" value="1"/>
</dbReference>
<dbReference type="Pfam" id="PF01565">
    <property type="entry name" value="FAD_binding_4"/>
    <property type="match status" value="1"/>
</dbReference>
<evidence type="ECO:0000256" key="15">
    <source>
        <dbReference type="ARBA" id="ARBA00048914"/>
    </source>
</evidence>
<keyword evidence="6 16" id="KW-0132">Cell division</keyword>
<dbReference type="GO" id="GO:0009252">
    <property type="term" value="P:peptidoglycan biosynthetic process"/>
    <property type="evidence" value="ECO:0007669"/>
    <property type="project" value="UniProtKB-UniRule"/>
</dbReference>
<dbReference type="HAMAP" id="MF_00037">
    <property type="entry name" value="MurB"/>
    <property type="match status" value="1"/>
</dbReference>
<evidence type="ECO:0000256" key="9">
    <source>
        <dbReference type="ARBA" id="ARBA00022857"/>
    </source>
</evidence>
<dbReference type="Pfam" id="PF02873">
    <property type="entry name" value="MurB_C"/>
    <property type="match status" value="1"/>
</dbReference>
<evidence type="ECO:0000256" key="7">
    <source>
        <dbReference type="ARBA" id="ARBA00022630"/>
    </source>
</evidence>
<comment type="caution">
    <text evidence="18">The sequence shown here is derived from an EMBL/GenBank/DDBJ whole genome shotgun (WGS) entry which is preliminary data.</text>
</comment>
<dbReference type="InterPro" id="IPR006094">
    <property type="entry name" value="Oxid_FAD_bind_N"/>
</dbReference>
<keyword evidence="5 16" id="KW-0963">Cytoplasm</keyword>
<evidence type="ECO:0000256" key="11">
    <source>
        <dbReference type="ARBA" id="ARBA00022984"/>
    </source>
</evidence>
<evidence type="ECO:0000256" key="5">
    <source>
        <dbReference type="ARBA" id="ARBA00022490"/>
    </source>
</evidence>
<dbReference type="SUPFAM" id="SSF56176">
    <property type="entry name" value="FAD-binding/transporter-associated domain-like"/>
    <property type="match status" value="1"/>
</dbReference>
<proteinExistence type="inferred from homology"/>
<organism evidence="18 19">
    <name type="scientific">Acetivibrio mesophilus</name>
    <dbReference type="NCBI Taxonomy" id="2487273"/>
    <lineage>
        <taxon>Bacteria</taxon>
        <taxon>Bacillati</taxon>
        <taxon>Bacillota</taxon>
        <taxon>Clostridia</taxon>
        <taxon>Eubacteriales</taxon>
        <taxon>Oscillospiraceae</taxon>
        <taxon>Acetivibrio</taxon>
    </lineage>
</organism>
<keyword evidence="12 16" id="KW-0560">Oxidoreductase</keyword>
<reference evidence="19" key="1">
    <citation type="submission" date="2018-11" db="EMBL/GenBank/DDBJ databases">
        <title>Genome sequencing of a novel mesophilic and cellulolytic organism within the genus Hungateiclostridium.</title>
        <authorList>
            <person name="Rettenmaier R."/>
            <person name="Liebl W."/>
            <person name="Zverlov V."/>
        </authorList>
    </citation>
    <scope>NUCLEOTIDE SEQUENCE [LARGE SCALE GENOMIC DNA]</scope>
    <source>
        <strain evidence="19">N2K1</strain>
    </source>
</reference>
<gene>
    <name evidence="16 18" type="primary">murB</name>
    <name evidence="18" type="ORF">EFD62_08430</name>
</gene>
<dbReference type="NCBIfam" id="NF010480">
    <property type="entry name" value="PRK13905.1"/>
    <property type="match status" value="1"/>
</dbReference>
<keyword evidence="10 16" id="KW-0133">Cell shape</keyword>
<dbReference type="Gene3D" id="3.30.43.10">
    <property type="entry name" value="Uridine Diphospho-n-acetylenolpyruvylglucosamine Reductase, domain 2"/>
    <property type="match status" value="1"/>
</dbReference>
<dbReference type="InterPro" id="IPR036318">
    <property type="entry name" value="FAD-bd_PCMH-like_sf"/>
</dbReference>
<keyword evidence="7 16" id="KW-0285">Flavoprotein</keyword>
<evidence type="ECO:0000256" key="2">
    <source>
        <dbReference type="ARBA" id="ARBA00003921"/>
    </source>
</evidence>
<evidence type="ECO:0000259" key="17">
    <source>
        <dbReference type="PROSITE" id="PS51387"/>
    </source>
</evidence>
<dbReference type="Proteomes" id="UP000289166">
    <property type="component" value="Unassembled WGS sequence"/>
</dbReference>
<evidence type="ECO:0000256" key="10">
    <source>
        <dbReference type="ARBA" id="ARBA00022960"/>
    </source>
</evidence>
<accession>A0A4Q0I7Z9</accession>
<evidence type="ECO:0000256" key="14">
    <source>
        <dbReference type="ARBA" id="ARBA00023316"/>
    </source>
</evidence>
<name>A0A4Q0I7Z9_9FIRM</name>
<dbReference type="OrthoDB" id="9804753at2"/>
<evidence type="ECO:0000256" key="3">
    <source>
        <dbReference type="ARBA" id="ARBA00004496"/>
    </source>
</evidence>
<feature type="active site" description="Proton donor" evidence="16">
    <location>
        <position position="227"/>
    </location>
</feature>
<dbReference type="EC" id="1.3.1.98" evidence="16"/>
<evidence type="ECO:0000256" key="8">
    <source>
        <dbReference type="ARBA" id="ARBA00022827"/>
    </source>
</evidence>
<comment type="cofactor">
    <cofactor evidence="1 16">
        <name>FAD</name>
        <dbReference type="ChEBI" id="CHEBI:57692"/>
    </cofactor>
</comment>
<dbReference type="GO" id="GO:0071555">
    <property type="term" value="P:cell wall organization"/>
    <property type="evidence" value="ECO:0007669"/>
    <property type="project" value="UniProtKB-KW"/>
</dbReference>
<comment type="subcellular location">
    <subcellularLocation>
        <location evidence="3 16">Cytoplasm</location>
    </subcellularLocation>
</comment>
<dbReference type="PANTHER" id="PTHR21071">
    <property type="entry name" value="UDP-N-ACETYLENOLPYRUVOYLGLUCOSAMINE REDUCTASE"/>
    <property type="match status" value="1"/>
</dbReference>
<keyword evidence="9 16" id="KW-0521">NADP</keyword>
<dbReference type="Gene3D" id="3.30.465.10">
    <property type="match status" value="1"/>
</dbReference>
<dbReference type="GO" id="GO:0008762">
    <property type="term" value="F:UDP-N-acetylmuramate dehydrogenase activity"/>
    <property type="evidence" value="ECO:0007669"/>
    <property type="project" value="UniProtKB-UniRule"/>
</dbReference>
<evidence type="ECO:0000256" key="16">
    <source>
        <dbReference type="HAMAP-Rule" id="MF_00037"/>
    </source>
</evidence>
<dbReference type="InterPro" id="IPR016166">
    <property type="entry name" value="FAD-bd_PCMH"/>
</dbReference>
<evidence type="ECO:0000256" key="6">
    <source>
        <dbReference type="ARBA" id="ARBA00022618"/>
    </source>
</evidence>
<keyword evidence="19" id="KW-1185">Reference proteome</keyword>
<dbReference type="PROSITE" id="PS51387">
    <property type="entry name" value="FAD_PCMH"/>
    <property type="match status" value="1"/>
</dbReference>
<evidence type="ECO:0000313" key="19">
    <source>
        <dbReference type="Proteomes" id="UP000289166"/>
    </source>
</evidence>
<evidence type="ECO:0000313" key="18">
    <source>
        <dbReference type="EMBL" id="RXE59162.1"/>
    </source>
</evidence>
<dbReference type="EMBL" id="RLII01000008">
    <property type="protein sequence ID" value="RXE59162.1"/>
    <property type="molecule type" value="Genomic_DNA"/>
</dbReference>
<sequence length="304" mass="33285">MEKEVFVEKIKEIVGSENVKPDEPMKNHTSFKVGGPADILVTPVSVLQLSQAIQLCKNENVPVFIMGNGTNLIVRDKGIRGVVIKIYDNLNEFTVKDDIITAYAGVLLSKISMAAYENGLTGLEFASGIPGTLGGAVAMNAGAYGGEMKDVIIETEFIDRDGELRVIRDDEHQFGYRTSLIQKHSGIVIRSSMKLKKGSKEEIKAMMEDLTKKRQDKQPLEMPSAGSVFKRPEGYFAGKLIEDCGLRGYRIGGAEVSTKHCGFIINTGDAIAKDILDLIAHIQSTVRMKFGVDMQTEVRIVGEA</sequence>
<dbReference type="InterPro" id="IPR011601">
    <property type="entry name" value="MurB_C"/>
</dbReference>
<dbReference type="Gene3D" id="3.90.78.10">
    <property type="entry name" value="UDP-N-acetylenolpyruvoylglucosamine reductase, C-terminal domain"/>
    <property type="match status" value="1"/>
</dbReference>
<keyword evidence="11 16" id="KW-0573">Peptidoglycan synthesis</keyword>
<dbReference type="InterPro" id="IPR003170">
    <property type="entry name" value="MurB"/>
</dbReference>
<feature type="active site" evidence="16">
    <location>
        <position position="177"/>
    </location>
</feature>
<dbReference type="GO" id="GO:0008360">
    <property type="term" value="P:regulation of cell shape"/>
    <property type="evidence" value="ECO:0007669"/>
    <property type="project" value="UniProtKB-KW"/>
</dbReference>
<keyword evidence="14 16" id="KW-0961">Cell wall biogenesis/degradation</keyword>
<comment type="function">
    <text evidence="2 16">Cell wall formation.</text>
</comment>
<evidence type="ECO:0000256" key="4">
    <source>
        <dbReference type="ARBA" id="ARBA00004752"/>
    </source>
</evidence>
<evidence type="ECO:0000256" key="13">
    <source>
        <dbReference type="ARBA" id="ARBA00023306"/>
    </source>
</evidence>
<protein>
    <recommendedName>
        <fullName evidence="16">UDP-N-acetylenolpyruvoylglucosamine reductase</fullName>
        <ecNumber evidence="16">1.3.1.98</ecNumber>
    </recommendedName>
    <alternativeName>
        <fullName evidence="16">UDP-N-acetylmuramate dehydrogenase</fullName>
    </alternativeName>
</protein>
<dbReference type="GO" id="GO:0005829">
    <property type="term" value="C:cytosol"/>
    <property type="evidence" value="ECO:0007669"/>
    <property type="project" value="TreeGrafter"/>
</dbReference>
<dbReference type="InterPro" id="IPR036635">
    <property type="entry name" value="MurB_C_sf"/>
</dbReference>
<dbReference type="NCBIfam" id="TIGR00179">
    <property type="entry name" value="murB"/>
    <property type="match status" value="1"/>
</dbReference>
<dbReference type="UniPathway" id="UPA00219"/>
<dbReference type="GO" id="GO:0051301">
    <property type="term" value="P:cell division"/>
    <property type="evidence" value="ECO:0007669"/>
    <property type="project" value="UniProtKB-KW"/>
</dbReference>
<dbReference type="InterPro" id="IPR016167">
    <property type="entry name" value="FAD-bd_PCMH_sub1"/>
</dbReference>
<dbReference type="GO" id="GO:0071949">
    <property type="term" value="F:FAD binding"/>
    <property type="evidence" value="ECO:0007669"/>
    <property type="project" value="InterPro"/>
</dbReference>